<dbReference type="Pfam" id="PF13343">
    <property type="entry name" value="SBP_bac_6"/>
    <property type="match status" value="1"/>
</dbReference>
<reference evidence="3" key="1">
    <citation type="journal article" date="2021" name="PeerJ">
        <title>Extensive microbial diversity within the chicken gut microbiome revealed by metagenomics and culture.</title>
        <authorList>
            <person name="Gilroy R."/>
            <person name="Ravi A."/>
            <person name="Getino M."/>
            <person name="Pursley I."/>
            <person name="Horton D.L."/>
            <person name="Alikhan N.F."/>
            <person name="Baker D."/>
            <person name="Gharbi K."/>
            <person name="Hall N."/>
            <person name="Watson M."/>
            <person name="Adriaenssens E.M."/>
            <person name="Foster-Nyarko E."/>
            <person name="Jarju S."/>
            <person name="Secka A."/>
            <person name="Antonio M."/>
            <person name="Oren A."/>
            <person name="Chaudhuri R.R."/>
            <person name="La Ragione R."/>
            <person name="Hildebrand F."/>
            <person name="Pallen M.J."/>
        </authorList>
    </citation>
    <scope>NUCLEOTIDE SEQUENCE</scope>
    <source>
        <strain evidence="3">ChiGjej1B1-98</strain>
    </source>
</reference>
<evidence type="ECO:0000256" key="1">
    <source>
        <dbReference type="ARBA" id="ARBA00022729"/>
    </source>
</evidence>
<evidence type="ECO:0000313" key="3">
    <source>
        <dbReference type="EMBL" id="HIY67419.1"/>
    </source>
</evidence>
<sequence length="336" mass="35878">MKHKSKIIVGIVAGTLALSACGGGSEPSGDGPSGSLTLYTSEPQEKIDEIISAFNEHHPDVAVEVFRAGTGDLTARVETEITAEGSPQADVFLAADVPTFEGYVERDLFLQYTPEDVESLLPEVVDEDGYYVGTRVIPTVIAYNTNSIDAPPASWDELTDPQYRDQLVMPNPDVSGAAAFNAAVWLDHEDLGVEWLTDLADNNPVIADSNGPVAQSVASGAQPVGIVVDYLVRDLAEAGSPIAVSYPAEGVPYVSQPVGIFANTEEEELSQLFVDFLVSAEGQELAVEQAYLPVRDDVGTPEGAPAMEEIELLNPDLEHIASIREDAVATFNELFN</sequence>
<organism evidence="3 4">
    <name type="scientific">Candidatus Agrococcus pullicola</name>
    <dbReference type="NCBI Taxonomy" id="2838429"/>
    <lineage>
        <taxon>Bacteria</taxon>
        <taxon>Bacillati</taxon>
        <taxon>Actinomycetota</taxon>
        <taxon>Actinomycetes</taxon>
        <taxon>Micrococcales</taxon>
        <taxon>Microbacteriaceae</taxon>
        <taxon>Agrococcus</taxon>
    </lineage>
</organism>
<keyword evidence="2" id="KW-0479">Metal-binding</keyword>
<dbReference type="GO" id="GO:0030975">
    <property type="term" value="F:thiamine binding"/>
    <property type="evidence" value="ECO:0007669"/>
    <property type="project" value="TreeGrafter"/>
</dbReference>
<feature type="binding site" evidence="2">
    <location>
        <position position="230"/>
    </location>
    <ligand>
        <name>Fe cation</name>
        <dbReference type="ChEBI" id="CHEBI:24875"/>
    </ligand>
</feature>
<dbReference type="GO" id="GO:0030976">
    <property type="term" value="F:thiamine pyrophosphate binding"/>
    <property type="evidence" value="ECO:0007669"/>
    <property type="project" value="TreeGrafter"/>
</dbReference>
<dbReference type="PANTHER" id="PTHR30006:SF2">
    <property type="entry name" value="ABC TRANSPORTER SUBSTRATE-BINDING PROTEIN"/>
    <property type="match status" value="1"/>
</dbReference>
<keyword evidence="1" id="KW-0732">Signal</keyword>
<evidence type="ECO:0000256" key="2">
    <source>
        <dbReference type="PIRSR" id="PIRSR002825-1"/>
    </source>
</evidence>
<evidence type="ECO:0000313" key="4">
    <source>
        <dbReference type="Proteomes" id="UP000824005"/>
    </source>
</evidence>
<dbReference type="PIRSF" id="PIRSF002825">
    <property type="entry name" value="CfbpA"/>
    <property type="match status" value="1"/>
</dbReference>
<name>A0A9D1YX32_9MICO</name>
<dbReference type="AlphaFoldDB" id="A0A9D1YX32"/>
<gene>
    <name evidence="3" type="ORF">H9830_14220</name>
</gene>
<dbReference type="GO" id="GO:0015888">
    <property type="term" value="P:thiamine transport"/>
    <property type="evidence" value="ECO:0007669"/>
    <property type="project" value="TreeGrafter"/>
</dbReference>
<comment type="caution">
    <text evidence="3">The sequence shown here is derived from an EMBL/GenBank/DDBJ whole genome shotgun (WGS) entry which is preliminary data.</text>
</comment>
<dbReference type="EMBL" id="DXDC01000432">
    <property type="protein sequence ID" value="HIY67419.1"/>
    <property type="molecule type" value="Genomic_DNA"/>
</dbReference>
<proteinExistence type="predicted"/>
<protein>
    <submittedName>
        <fullName evidence="3">ABC transporter substrate-binding protein</fullName>
    </submittedName>
</protein>
<dbReference type="Gene3D" id="3.40.190.10">
    <property type="entry name" value="Periplasmic binding protein-like II"/>
    <property type="match status" value="2"/>
</dbReference>
<dbReference type="PANTHER" id="PTHR30006">
    <property type="entry name" value="THIAMINE-BINDING PERIPLASMIC PROTEIN-RELATED"/>
    <property type="match status" value="1"/>
</dbReference>
<dbReference type="InterPro" id="IPR026045">
    <property type="entry name" value="Ferric-bd"/>
</dbReference>
<dbReference type="PROSITE" id="PS51257">
    <property type="entry name" value="PROKAR_LIPOPROTEIN"/>
    <property type="match status" value="1"/>
</dbReference>
<accession>A0A9D1YX32</accession>
<dbReference type="SUPFAM" id="SSF53850">
    <property type="entry name" value="Periplasmic binding protein-like II"/>
    <property type="match status" value="1"/>
</dbReference>
<dbReference type="CDD" id="cd13547">
    <property type="entry name" value="PBP2_Fbp_like_2"/>
    <property type="match status" value="1"/>
</dbReference>
<dbReference type="GO" id="GO:0030288">
    <property type="term" value="C:outer membrane-bounded periplasmic space"/>
    <property type="evidence" value="ECO:0007669"/>
    <property type="project" value="TreeGrafter"/>
</dbReference>
<keyword evidence="2" id="KW-0408">Iron</keyword>
<reference evidence="3" key="2">
    <citation type="submission" date="2021-04" db="EMBL/GenBank/DDBJ databases">
        <authorList>
            <person name="Gilroy R."/>
        </authorList>
    </citation>
    <scope>NUCLEOTIDE SEQUENCE</scope>
    <source>
        <strain evidence="3">ChiGjej1B1-98</strain>
    </source>
</reference>
<dbReference type="GO" id="GO:0046872">
    <property type="term" value="F:metal ion binding"/>
    <property type="evidence" value="ECO:0007669"/>
    <property type="project" value="UniProtKB-KW"/>
</dbReference>
<dbReference type="Proteomes" id="UP000824005">
    <property type="component" value="Unassembled WGS sequence"/>
</dbReference>